<evidence type="ECO:0000256" key="1">
    <source>
        <dbReference type="ARBA" id="ARBA00000686"/>
    </source>
</evidence>
<evidence type="ECO:0000256" key="10">
    <source>
        <dbReference type="ARBA" id="ARBA00022729"/>
    </source>
</evidence>
<evidence type="ECO:0000256" key="8">
    <source>
        <dbReference type="ARBA" id="ARBA00022692"/>
    </source>
</evidence>
<evidence type="ECO:0000256" key="17">
    <source>
        <dbReference type="ARBA" id="ARBA00023136"/>
    </source>
</evidence>
<dbReference type="EMBL" id="CACRXK020000668">
    <property type="protein sequence ID" value="CAB3983869.1"/>
    <property type="molecule type" value="Genomic_DNA"/>
</dbReference>
<feature type="binding site" evidence="26">
    <location>
        <position position="669"/>
    </location>
    <ligand>
        <name>Ca(2+)</name>
        <dbReference type="ChEBI" id="CHEBI:29108"/>
        <note>structural</note>
    </ligand>
</feature>
<sequence>MRGGIYSILFLFAVILVDTSSSDINERFSDKTYDDSVWTFSRNYRNENENEDDEIKRKAGQEEIDIKMPDVSPQKPDTYFCTAKKMPDEDAYIVGYEPHAKMQTAHHMLMFGCDDVDGKGSEGHWECNEMGGTCKGRVNKIMYAWAMDAPALSLPKNVGFHVGGSSRIKYIVLQVHYANVDKFKLHHGTDHSGVVLRLQSKKPKYFAGIYLVAAGGPPIPAKQKVFDMNMACQYTMGPEMHPFAFRVHTHKLGYVVTGYRVREGKWHLIGKGDPRRPQAFYHVDSEDSVLPGDKVAARCTYNSLKREETTYIGATRTDEMCNFYMMYWFDPAEGLSTDACAYTAFQSADYPAETDEPLTAERKMEMKRQLNDEVEDKHLRELTEVLNWPESNPQHKVGQIAGVAVQTTGDVVIFHRGDRKWDLNTFDQNNQLNPKLREAAIAQDPVWFLKKETGEVSRTWGKKKFHFPHGITIDDENNMWFTDVGMHQVFKYSEDGDKLLELGKRFVPGNDREHFCKPTDVAVEKDGSFFVSDGYCNSRVLKFSPKGKVVIIIDDHLLLTTPGFPLPRSFLIPHSLSLDHLGKLLYVADRENGRVLAFDSQSGNYREHYTGFGDKVFAISFSPLHGGVLYVINGQSPSQPSIYGSTLHLKTKKIIQEWLPKAEFTYPHDITCDQSGKVVYVSEITLPGRLWKFQERK</sequence>
<dbReference type="GO" id="GO:0005507">
    <property type="term" value="F:copper ion binding"/>
    <property type="evidence" value="ECO:0007669"/>
    <property type="project" value="InterPro"/>
</dbReference>
<dbReference type="SUPFAM" id="SSF49742">
    <property type="entry name" value="PHM/PNGase F"/>
    <property type="match status" value="2"/>
</dbReference>
<keyword evidence="17" id="KW-0472">Membrane</keyword>
<evidence type="ECO:0000256" key="7">
    <source>
        <dbReference type="ARBA" id="ARBA00022525"/>
    </source>
</evidence>
<dbReference type="InterPro" id="IPR036939">
    <property type="entry name" value="Cu2_ascorb_mOase_N_sf"/>
</dbReference>
<feature type="binding site" evidence="26">
    <location>
        <position position="574"/>
    </location>
    <ligand>
        <name>Zn(2+)</name>
        <dbReference type="ChEBI" id="CHEBI:29105"/>
        <note>catalytic</note>
    </ligand>
</feature>
<dbReference type="GO" id="GO:0005576">
    <property type="term" value="C:extracellular region"/>
    <property type="evidence" value="ECO:0007669"/>
    <property type="project" value="UniProtKB-SubCell"/>
</dbReference>
<dbReference type="AlphaFoldDB" id="A0A6S7G4N7"/>
<feature type="disulfide bond" evidence="27">
    <location>
        <begin position="113"/>
        <end position="134"/>
    </location>
</feature>
<feature type="binding site" evidence="26">
    <location>
        <position position="248"/>
    </location>
    <ligand>
        <name>Cu(2+)</name>
        <dbReference type="ChEBI" id="CHEBI:29036"/>
        <label>1</label>
        <note>catalytic</note>
    </ligand>
</feature>
<dbReference type="GO" id="GO:0004504">
    <property type="term" value="F:peptidylglycine monooxygenase activity"/>
    <property type="evidence" value="ECO:0007669"/>
    <property type="project" value="UniProtKB-EC"/>
</dbReference>
<evidence type="ECO:0000256" key="26">
    <source>
        <dbReference type="PIRSR" id="PIRSR600720-2"/>
    </source>
</evidence>
<feature type="binding site" evidence="26">
    <location>
        <position position="176"/>
    </location>
    <ligand>
        <name>Cu(2+)</name>
        <dbReference type="ChEBI" id="CHEBI:29036"/>
        <label>1</label>
        <note>catalytic</note>
    </ligand>
</feature>
<comment type="catalytic activity">
    <reaction evidence="24">
        <text>a [peptide]-C-terminal glycine + 2 L-ascorbate + O2 = a [peptide]-C-terminal (2S)-2-hydroxyglycine + 2 monodehydro-L-ascorbate radical + H2O</text>
        <dbReference type="Rhea" id="RHEA:21452"/>
        <dbReference type="Rhea" id="RHEA-COMP:13486"/>
        <dbReference type="Rhea" id="RHEA-COMP:15321"/>
        <dbReference type="ChEBI" id="CHEBI:15377"/>
        <dbReference type="ChEBI" id="CHEBI:15379"/>
        <dbReference type="ChEBI" id="CHEBI:38290"/>
        <dbReference type="ChEBI" id="CHEBI:59513"/>
        <dbReference type="ChEBI" id="CHEBI:137000"/>
        <dbReference type="ChEBI" id="CHEBI:142768"/>
        <dbReference type="EC" id="1.14.17.3"/>
    </reaction>
</comment>
<feature type="disulfide bond" evidence="27">
    <location>
        <begin position="81"/>
        <end position="127"/>
    </location>
</feature>
<dbReference type="Gene3D" id="2.120.10.30">
    <property type="entry name" value="TolB, C-terminal domain"/>
    <property type="match status" value="1"/>
</dbReference>
<evidence type="ECO:0000256" key="14">
    <source>
        <dbReference type="ARBA" id="ARBA00023002"/>
    </source>
</evidence>
<feature type="binding site" evidence="26">
    <location>
        <position position="320"/>
    </location>
    <ligand>
        <name>Cu(2+)</name>
        <dbReference type="ChEBI" id="CHEBI:29036"/>
        <label>1</label>
        <note>catalytic</note>
    </ligand>
</feature>
<keyword evidence="11" id="KW-0677">Repeat</keyword>
<keyword evidence="16 28" id="KW-0503">Monooxygenase</keyword>
<keyword evidence="18 27" id="KW-1015">Disulfide bond</keyword>
<feature type="binding site" evidence="26">
    <location>
        <position position="469"/>
    </location>
    <ligand>
        <name>Zn(2+)</name>
        <dbReference type="ChEBI" id="CHEBI:29105"/>
        <note>catalytic</note>
    </ligand>
</feature>
<dbReference type="GO" id="GO:0006518">
    <property type="term" value="P:peptide metabolic process"/>
    <property type="evidence" value="ECO:0007669"/>
    <property type="project" value="InterPro"/>
</dbReference>
<comment type="cofactor">
    <cofactor evidence="26">
        <name>Zn(2+)</name>
        <dbReference type="ChEBI" id="CHEBI:29105"/>
    </cofactor>
    <text evidence="26">Binds one Zn(2+) ion per subunit.</text>
</comment>
<dbReference type="Pfam" id="PF01082">
    <property type="entry name" value="Cu2_monooxygen"/>
    <property type="match status" value="1"/>
</dbReference>
<feature type="binding site" evidence="26">
    <location>
        <position position="107"/>
    </location>
    <ligand>
        <name>Cu(2+)</name>
        <dbReference type="ChEBI" id="CHEBI:29036"/>
        <label>1</label>
        <note>catalytic</note>
    </ligand>
</feature>
<dbReference type="PROSITE" id="PS00084">
    <property type="entry name" value="CU2_MONOOXYGENASE_1"/>
    <property type="match status" value="1"/>
</dbReference>
<feature type="binding site" evidence="25">
    <location>
        <position position="590"/>
    </location>
    <ligand>
        <name>a protein</name>
        <dbReference type="ChEBI" id="CHEBI:16541"/>
    </ligand>
    <ligandPart>
        <name>C-terminal Xaa-(2S)-2-hydroxyglycine residue</name>
        <dbReference type="ChEBI" id="CHEBI:142768"/>
    </ligandPart>
</feature>
<dbReference type="CDD" id="cd14958">
    <property type="entry name" value="NHL_PAL_like"/>
    <property type="match status" value="1"/>
</dbReference>
<dbReference type="InterPro" id="IPR011042">
    <property type="entry name" value="6-blade_b-propeller_TolB-like"/>
</dbReference>
<evidence type="ECO:0000256" key="3">
    <source>
        <dbReference type="ARBA" id="ARBA00004613"/>
    </source>
</evidence>
<keyword evidence="9 26" id="KW-0479">Metal-binding</keyword>
<evidence type="ECO:0000256" key="21">
    <source>
        <dbReference type="ARBA" id="ARBA00023268"/>
    </source>
</evidence>
<keyword evidence="19" id="KW-0325">Glycoprotein</keyword>
<dbReference type="InterPro" id="IPR000720">
    <property type="entry name" value="PHM/PAL"/>
</dbReference>
<dbReference type="FunFam" id="2.60.120.310:FF:000005">
    <property type="entry name" value="Peptidylglycine alpha-hydroxylating monooxygenase"/>
    <property type="match status" value="1"/>
</dbReference>
<organism evidence="28 29">
    <name type="scientific">Paramuricea clavata</name>
    <name type="common">Red gorgonian</name>
    <name type="synonym">Violescent sea-whip</name>
    <dbReference type="NCBI Taxonomy" id="317549"/>
    <lineage>
        <taxon>Eukaryota</taxon>
        <taxon>Metazoa</taxon>
        <taxon>Cnidaria</taxon>
        <taxon>Anthozoa</taxon>
        <taxon>Octocorallia</taxon>
        <taxon>Malacalcyonacea</taxon>
        <taxon>Plexauridae</taxon>
        <taxon>Paramuricea</taxon>
    </lineage>
</organism>
<keyword evidence="8" id="KW-0812">Transmembrane</keyword>
<comment type="similarity">
    <text evidence="5">In the N-terminal section; belongs to the copper type II ascorbate-dependent monooxygenase family.</text>
</comment>
<dbReference type="Gene3D" id="2.60.120.230">
    <property type="match status" value="1"/>
</dbReference>
<feature type="binding site" evidence="25">
    <location>
        <position position="416"/>
    </location>
    <ligand>
        <name>a protein</name>
        <dbReference type="ChEBI" id="CHEBI:16541"/>
    </ligand>
    <ligandPart>
        <name>C-terminal Xaa-(2S)-2-hydroxyglycine residue</name>
        <dbReference type="ChEBI" id="CHEBI:142768"/>
    </ligandPart>
</feature>
<comment type="cofactor">
    <cofactor evidence="26">
        <name>Cu(2+)</name>
        <dbReference type="ChEBI" id="CHEBI:29036"/>
    </cofactor>
    <text evidence="26">Binds 2 Cu(2+) ions per subunit.</text>
</comment>
<evidence type="ECO:0000256" key="23">
    <source>
        <dbReference type="ARBA" id="ARBA00037847"/>
    </source>
</evidence>
<dbReference type="InterPro" id="IPR024548">
    <property type="entry name" value="Cu2_monoox_C"/>
</dbReference>
<comment type="catalytic activity">
    <reaction evidence="1">
        <text>a [peptide]-C-terminal (2S)-2-hydroxyglycine = a [peptide]-C-terminal amide + glyoxylate</text>
        <dbReference type="Rhea" id="RHEA:20924"/>
        <dbReference type="Rhea" id="RHEA-COMP:13485"/>
        <dbReference type="Rhea" id="RHEA-COMP:15321"/>
        <dbReference type="ChEBI" id="CHEBI:36655"/>
        <dbReference type="ChEBI" id="CHEBI:137001"/>
        <dbReference type="ChEBI" id="CHEBI:142768"/>
        <dbReference type="EC" id="4.3.2.5"/>
    </reaction>
</comment>
<dbReference type="PANTHER" id="PTHR10680">
    <property type="entry name" value="PEPTIDYL-GLYCINE ALPHA-AMIDATING MONOOXYGENASE"/>
    <property type="match status" value="1"/>
</dbReference>
<dbReference type="FunFam" id="2.60.120.230:FF:000002">
    <property type="entry name" value="Peptidyl-glycine alpha-amidating monooxygenase B"/>
    <property type="match status" value="1"/>
</dbReference>
<keyword evidence="22" id="KW-0968">Cytoplasmic vesicle</keyword>
<comment type="similarity">
    <text evidence="6">Belongs to the copper type II ascorbate-dependent monooxygenase family.</text>
</comment>
<dbReference type="GO" id="GO:0016020">
    <property type="term" value="C:membrane"/>
    <property type="evidence" value="ECO:0007669"/>
    <property type="project" value="InterPro"/>
</dbReference>
<protein>
    <submittedName>
        <fullName evidence="28">Peptidyl-glycine alpha-amidating monooxygenase isoform X2</fullName>
    </submittedName>
</protein>
<dbReference type="InterPro" id="IPR000323">
    <property type="entry name" value="Cu2_ascorb_mOase_N"/>
</dbReference>
<keyword evidence="14" id="KW-0560">Oxidoreductase</keyword>
<dbReference type="InterPro" id="IPR014783">
    <property type="entry name" value="Cu2_ascorb_mOase_CS-2"/>
</dbReference>
<dbReference type="OrthoDB" id="10044505at2759"/>
<dbReference type="GO" id="GO:0004598">
    <property type="term" value="F:peptidylamidoglycolate lyase activity"/>
    <property type="evidence" value="ECO:0007669"/>
    <property type="project" value="UniProtKB-EC"/>
</dbReference>
<keyword evidence="10" id="KW-0732">Signal</keyword>
<feature type="disulfide bond" evidence="27">
    <location>
        <begin position="299"/>
        <end position="321"/>
    </location>
</feature>
<dbReference type="GO" id="GO:0012505">
    <property type="term" value="C:endomembrane system"/>
    <property type="evidence" value="ECO:0007669"/>
    <property type="project" value="UniProtKB-SubCell"/>
</dbReference>
<evidence type="ECO:0000256" key="11">
    <source>
        <dbReference type="ARBA" id="ARBA00022737"/>
    </source>
</evidence>
<evidence type="ECO:0000256" key="6">
    <source>
        <dbReference type="ARBA" id="ARBA00010676"/>
    </source>
</evidence>
<evidence type="ECO:0000256" key="27">
    <source>
        <dbReference type="PIRSR" id="PIRSR600720-3"/>
    </source>
</evidence>
<feature type="binding site" evidence="26">
    <location>
        <position position="106"/>
    </location>
    <ligand>
        <name>Cu(2+)</name>
        <dbReference type="ChEBI" id="CHEBI:29036"/>
        <label>1</label>
        <note>catalytic</note>
    </ligand>
</feature>
<comment type="caution">
    <text evidence="28">The sequence shown here is derived from an EMBL/GenBank/DDBJ whole genome shotgun (WGS) entry which is preliminary data.</text>
</comment>
<dbReference type="GO" id="GO:0031410">
    <property type="term" value="C:cytoplasmic vesicle"/>
    <property type="evidence" value="ECO:0007669"/>
    <property type="project" value="UniProtKB-SubCell"/>
</dbReference>
<dbReference type="Pfam" id="PF03712">
    <property type="entry name" value="Cu2_monoox_C"/>
    <property type="match status" value="1"/>
</dbReference>
<dbReference type="InterPro" id="IPR020611">
    <property type="entry name" value="Cu2_ascorb_mOase_CS-1"/>
</dbReference>
<evidence type="ECO:0000256" key="4">
    <source>
        <dbReference type="ARBA" id="ARBA00006026"/>
    </source>
</evidence>
<dbReference type="InterPro" id="IPR008977">
    <property type="entry name" value="PHM/PNGase_F_dom_sf"/>
</dbReference>
<keyword evidence="26" id="KW-0106">Calcium</keyword>
<evidence type="ECO:0000256" key="19">
    <source>
        <dbReference type="ARBA" id="ARBA00023180"/>
    </source>
</evidence>
<feature type="binding site" evidence="26">
    <location>
        <position position="403"/>
    </location>
    <ligand>
        <name>Ca(2+)</name>
        <dbReference type="ChEBI" id="CHEBI:29108"/>
        <note>structural</note>
    </ligand>
</feature>
<comment type="subcellular location">
    <subcellularLocation>
        <location evidence="2">Cytoplasmic vesicle</location>
    </subcellularLocation>
    <subcellularLocation>
        <location evidence="23">Endomembrane system</location>
        <topology evidence="23">Single-pass membrane protein</topology>
    </subcellularLocation>
    <subcellularLocation>
        <location evidence="3">Secreted</location>
    </subcellularLocation>
</comment>
<evidence type="ECO:0000256" key="24">
    <source>
        <dbReference type="ARBA" id="ARBA00048431"/>
    </source>
</evidence>
<dbReference type="SUPFAM" id="SSF63829">
    <property type="entry name" value="Calcium-dependent phosphotriesterase"/>
    <property type="match status" value="1"/>
</dbReference>
<accession>A0A6S7G4N7</accession>
<keyword evidence="13" id="KW-1133">Transmembrane helix</keyword>
<evidence type="ECO:0000256" key="2">
    <source>
        <dbReference type="ARBA" id="ARBA00004541"/>
    </source>
</evidence>
<dbReference type="InterPro" id="IPR014784">
    <property type="entry name" value="Cu2_ascorb_mOase-like_C"/>
</dbReference>
<comment type="similarity">
    <text evidence="4">In the C-terminal section; belongs to the peptidyl-alpha-hydroxyglycine alpha-amidating lyase family.</text>
</comment>
<evidence type="ECO:0000256" key="12">
    <source>
        <dbReference type="ARBA" id="ARBA00022833"/>
    </source>
</evidence>
<feature type="binding site" evidence="26">
    <location>
        <position position="250"/>
    </location>
    <ligand>
        <name>Cu(2+)</name>
        <dbReference type="ChEBI" id="CHEBI:29036"/>
        <label>1</label>
        <note>catalytic</note>
    </ligand>
</feature>
<dbReference type="Proteomes" id="UP001152795">
    <property type="component" value="Unassembled WGS sequence"/>
</dbReference>
<evidence type="ECO:0000313" key="29">
    <source>
        <dbReference type="Proteomes" id="UP001152795"/>
    </source>
</evidence>
<feature type="binding site" evidence="26">
    <location>
        <position position="668"/>
    </location>
    <ligand>
        <name>Zn(2+)</name>
        <dbReference type="ChEBI" id="CHEBI:29105"/>
        <note>catalytic</note>
    </ligand>
</feature>
<evidence type="ECO:0000256" key="18">
    <source>
        <dbReference type="ARBA" id="ARBA00023157"/>
    </source>
</evidence>
<keyword evidence="29" id="KW-1185">Reference proteome</keyword>
<evidence type="ECO:0000313" key="28">
    <source>
        <dbReference type="EMBL" id="CAB3983869.1"/>
    </source>
</evidence>
<dbReference type="PROSITE" id="PS51125">
    <property type="entry name" value="NHL"/>
    <property type="match status" value="1"/>
</dbReference>
<gene>
    <name evidence="28" type="ORF">PACLA_8A023252</name>
</gene>
<evidence type="ECO:0000256" key="25">
    <source>
        <dbReference type="PIRSR" id="PIRSR600720-1"/>
    </source>
</evidence>
<evidence type="ECO:0000256" key="16">
    <source>
        <dbReference type="ARBA" id="ARBA00023033"/>
    </source>
</evidence>
<proteinExistence type="inferred from homology"/>
<keyword evidence="15 26" id="KW-0186">Copper</keyword>
<evidence type="ECO:0000256" key="9">
    <source>
        <dbReference type="ARBA" id="ARBA00022723"/>
    </source>
</evidence>
<keyword evidence="12 26" id="KW-0862">Zinc</keyword>
<feature type="disulfide bond" evidence="27">
    <location>
        <begin position="516"/>
        <end position="536"/>
    </location>
</feature>
<dbReference type="PROSITE" id="PS00085">
    <property type="entry name" value="CU2_MONOOXYGENASE_2"/>
    <property type="match status" value="1"/>
</dbReference>
<keyword evidence="20" id="KW-0456">Lyase</keyword>
<dbReference type="Pfam" id="PF01436">
    <property type="entry name" value="NHL"/>
    <property type="match status" value="1"/>
</dbReference>
<evidence type="ECO:0000256" key="22">
    <source>
        <dbReference type="ARBA" id="ARBA00023329"/>
    </source>
</evidence>
<evidence type="ECO:0000256" key="20">
    <source>
        <dbReference type="ARBA" id="ARBA00023239"/>
    </source>
</evidence>
<dbReference type="PANTHER" id="PTHR10680:SF14">
    <property type="entry name" value="PEPTIDYL-GLYCINE ALPHA-AMIDATING MONOOXYGENASE"/>
    <property type="match status" value="1"/>
</dbReference>
<dbReference type="PRINTS" id="PR00790">
    <property type="entry name" value="PAMONOXGNASE"/>
</dbReference>
<reference evidence="28" key="1">
    <citation type="submission" date="2020-04" db="EMBL/GenBank/DDBJ databases">
        <authorList>
            <person name="Alioto T."/>
            <person name="Alioto T."/>
            <person name="Gomez Garrido J."/>
        </authorList>
    </citation>
    <scope>NUCLEOTIDE SEQUENCE</scope>
    <source>
        <strain evidence="28">A484AB</strain>
    </source>
</reference>
<evidence type="ECO:0000256" key="15">
    <source>
        <dbReference type="ARBA" id="ARBA00023008"/>
    </source>
</evidence>
<keyword evidence="7" id="KW-0964">Secreted</keyword>
<feature type="binding site" evidence="25">
    <location>
        <position position="535"/>
    </location>
    <ligand>
        <name>a protein</name>
        <dbReference type="ChEBI" id="CHEBI:16541"/>
    </ligand>
    <ligandPart>
        <name>C-terminal Xaa-(2S)-2-hydroxyglycine residue</name>
        <dbReference type="ChEBI" id="CHEBI:142768"/>
    </ligandPart>
</feature>
<name>A0A6S7G4N7_PARCT</name>
<dbReference type="Gene3D" id="2.60.120.310">
    <property type="entry name" value="Copper type II, ascorbate-dependent monooxygenase, N-terminal domain"/>
    <property type="match status" value="1"/>
</dbReference>
<dbReference type="InterPro" id="IPR001258">
    <property type="entry name" value="NHL_repeat"/>
</dbReference>
<keyword evidence="21" id="KW-0511">Multifunctional enzyme</keyword>
<feature type="disulfide bond" evidence="27">
    <location>
        <begin position="232"/>
        <end position="340"/>
    </location>
</feature>
<evidence type="ECO:0000256" key="5">
    <source>
        <dbReference type="ARBA" id="ARBA00010263"/>
    </source>
</evidence>
<evidence type="ECO:0000256" key="13">
    <source>
        <dbReference type="ARBA" id="ARBA00022989"/>
    </source>
</evidence>